<evidence type="ECO:0000256" key="10">
    <source>
        <dbReference type="SAM" id="Phobius"/>
    </source>
</evidence>
<dbReference type="GO" id="GO:1903806">
    <property type="term" value="P:L-isoleucine import across plasma membrane"/>
    <property type="evidence" value="ECO:0007669"/>
    <property type="project" value="TreeGrafter"/>
</dbReference>
<comment type="caution">
    <text evidence="11">The sequence shown here is derived from an EMBL/GenBank/DDBJ whole genome shotgun (WGS) entry which is preliminary data.</text>
</comment>
<evidence type="ECO:0000256" key="3">
    <source>
        <dbReference type="ARBA" id="ARBA00022475"/>
    </source>
</evidence>
<evidence type="ECO:0000256" key="4">
    <source>
        <dbReference type="ARBA" id="ARBA00022519"/>
    </source>
</evidence>
<comment type="subcellular location">
    <subcellularLocation>
        <location evidence="1">Cell membrane</location>
        <topology evidence="1">Multi-pass membrane protein</topology>
    </subcellularLocation>
</comment>
<evidence type="ECO:0000256" key="5">
    <source>
        <dbReference type="ARBA" id="ARBA00022692"/>
    </source>
</evidence>
<reference evidence="11 12" key="1">
    <citation type="submission" date="2013-12" db="EMBL/GenBank/DDBJ databases">
        <title>Comparative genomics of Petrotoga isolates.</title>
        <authorList>
            <person name="Nesbo C.L."/>
            <person name="Charchuk R."/>
            <person name="Chow K."/>
        </authorList>
    </citation>
    <scope>NUCLEOTIDE SEQUENCE [LARGE SCALE GENOMIC DNA]</scope>
    <source>
        <strain evidence="11 12">DSM 13574</strain>
    </source>
</reference>
<gene>
    <name evidence="11" type="ORF">X929_09775</name>
</gene>
<accession>A0A2K1NX43</accession>
<evidence type="ECO:0000256" key="8">
    <source>
        <dbReference type="ARBA" id="ARBA00023136"/>
    </source>
</evidence>
<feature type="transmembrane region" description="Helical" evidence="10">
    <location>
        <begin position="199"/>
        <end position="218"/>
    </location>
</feature>
<evidence type="ECO:0000256" key="2">
    <source>
        <dbReference type="ARBA" id="ARBA00022448"/>
    </source>
</evidence>
<dbReference type="GO" id="GO:0042941">
    <property type="term" value="P:D-alanine transmembrane transport"/>
    <property type="evidence" value="ECO:0007669"/>
    <property type="project" value="TreeGrafter"/>
</dbReference>
<proteinExistence type="inferred from homology"/>
<dbReference type="PANTHER" id="PTHR11795">
    <property type="entry name" value="BRANCHED-CHAIN AMINO ACID TRANSPORT SYSTEM PERMEASE PROTEIN LIVH"/>
    <property type="match status" value="1"/>
</dbReference>
<dbReference type="GO" id="GO:0015808">
    <property type="term" value="P:L-alanine transport"/>
    <property type="evidence" value="ECO:0007669"/>
    <property type="project" value="TreeGrafter"/>
</dbReference>
<keyword evidence="3" id="KW-1003">Cell membrane</keyword>
<dbReference type="CDD" id="cd06582">
    <property type="entry name" value="TM_PBP1_LivH_like"/>
    <property type="match status" value="1"/>
</dbReference>
<keyword evidence="6" id="KW-0029">Amino-acid transport</keyword>
<keyword evidence="5 10" id="KW-0812">Transmembrane</keyword>
<dbReference type="GO" id="GO:0015188">
    <property type="term" value="F:L-isoleucine transmembrane transporter activity"/>
    <property type="evidence" value="ECO:0007669"/>
    <property type="project" value="TreeGrafter"/>
</dbReference>
<dbReference type="AlphaFoldDB" id="A0A2K1NX43"/>
<evidence type="ECO:0000313" key="11">
    <source>
        <dbReference type="EMBL" id="PNR95111.1"/>
    </source>
</evidence>
<comment type="similarity">
    <text evidence="9">Belongs to the binding-protein-dependent transport system permease family. LivHM subfamily.</text>
</comment>
<feature type="transmembrane region" description="Helical" evidence="10">
    <location>
        <begin position="12"/>
        <end position="37"/>
    </location>
</feature>
<dbReference type="Pfam" id="PF02653">
    <property type="entry name" value="BPD_transp_2"/>
    <property type="match status" value="1"/>
</dbReference>
<keyword evidence="2" id="KW-0813">Transport</keyword>
<evidence type="ECO:0000256" key="6">
    <source>
        <dbReference type="ARBA" id="ARBA00022970"/>
    </source>
</evidence>
<dbReference type="PANTHER" id="PTHR11795:SF371">
    <property type="entry name" value="HIGH-AFFINITY BRANCHED-CHAIN AMINO ACID TRANSPORT SYSTEM PERMEASE PROTEIN LIVH"/>
    <property type="match status" value="1"/>
</dbReference>
<feature type="transmembrane region" description="Helical" evidence="10">
    <location>
        <begin position="49"/>
        <end position="77"/>
    </location>
</feature>
<protein>
    <submittedName>
        <fullName evidence="11">Branched-chain amino acid ABC transporter permease</fullName>
    </submittedName>
</protein>
<dbReference type="RefSeq" id="WP_012208117.1">
    <property type="nucleotide sequence ID" value="NZ_AZRL01000022.1"/>
</dbReference>
<dbReference type="Proteomes" id="UP000236434">
    <property type="component" value="Unassembled WGS sequence"/>
</dbReference>
<name>A0A2K1NX43_9BACT</name>
<dbReference type="InterPro" id="IPR001851">
    <property type="entry name" value="ABC_transp_permease"/>
</dbReference>
<organism evidence="11 12">
    <name type="scientific">Petrotoga olearia DSM 13574</name>
    <dbReference type="NCBI Taxonomy" id="1122955"/>
    <lineage>
        <taxon>Bacteria</taxon>
        <taxon>Thermotogati</taxon>
        <taxon>Thermotogota</taxon>
        <taxon>Thermotogae</taxon>
        <taxon>Petrotogales</taxon>
        <taxon>Petrotogaceae</taxon>
        <taxon>Petrotoga</taxon>
    </lineage>
</organism>
<evidence type="ECO:0000256" key="9">
    <source>
        <dbReference type="ARBA" id="ARBA00037998"/>
    </source>
</evidence>
<evidence type="ECO:0000256" key="7">
    <source>
        <dbReference type="ARBA" id="ARBA00022989"/>
    </source>
</evidence>
<keyword evidence="8 10" id="KW-0472">Membrane</keyword>
<dbReference type="GO" id="GO:0015190">
    <property type="term" value="F:L-leucine transmembrane transporter activity"/>
    <property type="evidence" value="ECO:0007669"/>
    <property type="project" value="TreeGrafter"/>
</dbReference>
<feature type="transmembrane region" description="Helical" evidence="10">
    <location>
        <begin position="97"/>
        <end position="119"/>
    </location>
</feature>
<evidence type="ECO:0000256" key="1">
    <source>
        <dbReference type="ARBA" id="ARBA00004651"/>
    </source>
</evidence>
<keyword evidence="7 10" id="KW-1133">Transmembrane helix</keyword>
<dbReference type="GO" id="GO:0005304">
    <property type="term" value="F:L-valine transmembrane transporter activity"/>
    <property type="evidence" value="ECO:0007669"/>
    <property type="project" value="TreeGrafter"/>
</dbReference>
<dbReference type="GO" id="GO:0005886">
    <property type="term" value="C:plasma membrane"/>
    <property type="evidence" value="ECO:0007669"/>
    <property type="project" value="UniProtKB-SubCell"/>
</dbReference>
<dbReference type="GO" id="GO:0015192">
    <property type="term" value="F:L-phenylalanine transmembrane transporter activity"/>
    <property type="evidence" value="ECO:0007669"/>
    <property type="project" value="TreeGrafter"/>
</dbReference>
<dbReference type="InterPro" id="IPR052157">
    <property type="entry name" value="BCAA_transport_permease"/>
</dbReference>
<dbReference type="OrthoDB" id="9807115at2"/>
<feature type="transmembrane region" description="Helical" evidence="10">
    <location>
        <begin position="149"/>
        <end position="170"/>
    </location>
</feature>
<dbReference type="EMBL" id="AZRL01000022">
    <property type="protein sequence ID" value="PNR95111.1"/>
    <property type="molecule type" value="Genomic_DNA"/>
</dbReference>
<keyword evidence="4" id="KW-0997">Cell inner membrane</keyword>
<sequence>MTIQMFFQHLANAISLGSIYALIAIGYTMVYGILNLINFAHGDIFTFSMYFAFYAVTLFLFPWWAAFIFAIVLTTLLGATIERVAYRPLRKANAPKISALITAIGVSFFLQNFAIVVFGGRAKSFNPQLGVYPTQFAQVLTFGDVRIPLLTFIIIGVSILALFVLVWIVYRTKAGMAMRAVSKDVTAAKLMGINTDRTISQTFMLGSALAAVGGILWAMKYPQIYPYTGMIPGLKAFIAAVVGGIGSIPGAMLGGFILGVAEIMIVAFLPALAGYRDAIAYIILIVILLVKPNGLLGVEIGEKV</sequence>
<evidence type="ECO:0000313" key="12">
    <source>
        <dbReference type="Proteomes" id="UP000236434"/>
    </source>
</evidence>